<dbReference type="KEGG" id="meso:BSQ44_16735"/>
<dbReference type="AlphaFoldDB" id="A0A1L3STV6"/>
<evidence type="ECO:0008006" key="10">
    <source>
        <dbReference type="Google" id="ProtNLM"/>
    </source>
</evidence>
<keyword evidence="3" id="KW-0540">Nuclease</keyword>
<dbReference type="Proteomes" id="UP000182840">
    <property type="component" value="Chromosome"/>
</dbReference>
<evidence type="ECO:0000313" key="9">
    <source>
        <dbReference type="Proteomes" id="UP000182840"/>
    </source>
</evidence>
<organism evidence="8 9">
    <name type="scientific">Aquibium oceanicum</name>
    <dbReference type="NCBI Taxonomy" id="1670800"/>
    <lineage>
        <taxon>Bacteria</taxon>
        <taxon>Pseudomonadati</taxon>
        <taxon>Pseudomonadota</taxon>
        <taxon>Alphaproteobacteria</taxon>
        <taxon>Hyphomicrobiales</taxon>
        <taxon>Phyllobacteriaceae</taxon>
        <taxon>Aquibium</taxon>
    </lineage>
</organism>
<dbReference type="InterPro" id="IPR012933">
    <property type="entry name" value="HicA_mRNA_interferase"/>
</dbReference>
<dbReference type="GO" id="GO:0016787">
    <property type="term" value="F:hydrolase activity"/>
    <property type="evidence" value="ECO:0007669"/>
    <property type="project" value="UniProtKB-KW"/>
</dbReference>
<evidence type="ECO:0000256" key="5">
    <source>
        <dbReference type="ARBA" id="ARBA00022801"/>
    </source>
</evidence>
<comment type="similarity">
    <text evidence="1">Belongs to the HicA mRNA interferase family.</text>
</comment>
<dbReference type="Pfam" id="PF07927">
    <property type="entry name" value="HicA_toxin"/>
    <property type="match status" value="1"/>
</dbReference>
<keyword evidence="7" id="KW-0346">Stress response</keyword>
<evidence type="ECO:0000256" key="7">
    <source>
        <dbReference type="ARBA" id="ARBA00023016"/>
    </source>
</evidence>
<evidence type="ECO:0000256" key="2">
    <source>
        <dbReference type="ARBA" id="ARBA00022649"/>
    </source>
</evidence>
<evidence type="ECO:0000256" key="3">
    <source>
        <dbReference type="ARBA" id="ARBA00022722"/>
    </source>
</evidence>
<evidence type="ECO:0000313" key="8">
    <source>
        <dbReference type="EMBL" id="APH72828.1"/>
    </source>
</evidence>
<keyword evidence="4" id="KW-0255">Endonuclease</keyword>
<dbReference type="OrthoDB" id="9811409at2"/>
<evidence type="ECO:0000256" key="4">
    <source>
        <dbReference type="ARBA" id="ARBA00022759"/>
    </source>
</evidence>
<dbReference type="GO" id="GO:0003729">
    <property type="term" value="F:mRNA binding"/>
    <property type="evidence" value="ECO:0007669"/>
    <property type="project" value="InterPro"/>
</dbReference>
<proteinExistence type="inferred from homology"/>
<dbReference type="SUPFAM" id="SSF54786">
    <property type="entry name" value="YcfA/nrd intein domain"/>
    <property type="match status" value="1"/>
</dbReference>
<reference evidence="9" key="1">
    <citation type="submission" date="2016-11" db="EMBL/GenBank/DDBJ databases">
        <title>Mesorhizobium oceanicum sp. nov., isolated from deep seawater in South China Sea.</title>
        <authorList>
            <person name="Fu G.-Y."/>
        </authorList>
    </citation>
    <scope>NUCLEOTIDE SEQUENCE [LARGE SCALE GENOMIC DNA]</scope>
    <source>
        <strain evidence="9">B7</strain>
    </source>
</reference>
<accession>A0A1L3STV6</accession>
<gene>
    <name evidence="8" type="ORF">BSQ44_16735</name>
</gene>
<dbReference type="STRING" id="1670800.BSQ44_16735"/>
<dbReference type="EMBL" id="CP018171">
    <property type="protein sequence ID" value="APH72828.1"/>
    <property type="molecule type" value="Genomic_DNA"/>
</dbReference>
<protein>
    <recommendedName>
        <fullName evidence="10">Type II toxin-antitoxin system HicA family toxin</fullName>
    </recommendedName>
</protein>
<sequence>MPRKLRMLFRDLERAGFRQVGGKGSHRNFVHPKFAGRLTLSGAPGDDADRYKEKLVRQAIEETKR</sequence>
<name>A0A1L3STV6_9HYPH</name>
<dbReference type="GO" id="GO:0004519">
    <property type="term" value="F:endonuclease activity"/>
    <property type="evidence" value="ECO:0007669"/>
    <property type="project" value="UniProtKB-KW"/>
</dbReference>
<keyword evidence="9" id="KW-1185">Reference proteome</keyword>
<evidence type="ECO:0000256" key="6">
    <source>
        <dbReference type="ARBA" id="ARBA00022884"/>
    </source>
</evidence>
<evidence type="ECO:0000256" key="1">
    <source>
        <dbReference type="ARBA" id="ARBA00006620"/>
    </source>
</evidence>
<keyword evidence="5" id="KW-0378">Hydrolase</keyword>
<keyword evidence="2" id="KW-1277">Toxin-antitoxin system</keyword>
<keyword evidence="6" id="KW-0694">RNA-binding</keyword>
<dbReference type="InterPro" id="IPR038570">
    <property type="entry name" value="HicA_sf"/>
</dbReference>
<dbReference type="Gene3D" id="3.30.920.30">
    <property type="entry name" value="Hypothetical protein"/>
    <property type="match status" value="1"/>
</dbReference>